<keyword evidence="1" id="KW-1133">Transmembrane helix</keyword>
<evidence type="ECO:0000313" key="2">
    <source>
        <dbReference type="EMBL" id="KOF69090.1"/>
    </source>
</evidence>
<evidence type="ECO:0000256" key="1">
    <source>
        <dbReference type="SAM" id="Phobius"/>
    </source>
</evidence>
<keyword evidence="1" id="KW-0472">Membrane</keyword>
<dbReference type="AlphaFoldDB" id="A0A0L8FXI5"/>
<dbReference type="EMBL" id="KQ425692">
    <property type="protein sequence ID" value="KOF69090.1"/>
    <property type="molecule type" value="Genomic_DNA"/>
</dbReference>
<organism evidence="2">
    <name type="scientific">Octopus bimaculoides</name>
    <name type="common">California two-spotted octopus</name>
    <dbReference type="NCBI Taxonomy" id="37653"/>
    <lineage>
        <taxon>Eukaryota</taxon>
        <taxon>Metazoa</taxon>
        <taxon>Spiralia</taxon>
        <taxon>Lophotrochozoa</taxon>
        <taxon>Mollusca</taxon>
        <taxon>Cephalopoda</taxon>
        <taxon>Coleoidea</taxon>
        <taxon>Octopodiformes</taxon>
        <taxon>Octopoda</taxon>
        <taxon>Incirrata</taxon>
        <taxon>Octopodidae</taxon>
        <taxon>Octopus</taxon>
    </lineage>
</organism>
<feature type="transmembrane region" description="Helical" evidence="1">
    <location>
        <begin position="24"/>
        <end position="44"/>
    </location>
</feature>
<reference evidence="2" key="1">
    <citation type="submission" date="2015-07" db="EMBL/GenBank/DDBJ databases">
        <title>MeaNS - Measles Nucleotide Surveillance Program.</title>
        <authorList>
            <person name="Tran T."/>
            <person name="Druce J."/>
        </authorList>
    </citation>
    <scope>NUCLEOTIDE SEQUENCE</scope>
    <source>
        <strain evidence="2">UCB-OBI-ISO-001</strain>
        <tissue evidence="2">Gonad</tissue>
    </source>
</reference>
<accession>A0A0L8FXI5</accession>
<keyword evidence="1" id="KW-0812">Transmembrane</keyword>
<name>A0A0L8FXI5_OCTBM</name>
<gene>
    <name evidence="2" type="ORF">OCBIM_22005626mg</name>
</gene>
<protein>
    <submittedName>
        <fullName evidence="2">Uncharacterized protein</fullName>
    </submittedName>
</protein>
<sequence length="55" mass="6351">MVYTWNANVFNVQMNVACIESRDYLPLLVSNLTIIIKIVLPCLVQANKQRITQEQ</sequence>
<proteinExistence type="predicted"/>